<dbReference type="EMBL" id="MHDB01000009">
    <property type="protein sequence ID" value="OGY32593.1"/>
    <property type="molecule type" value="Genomic_DNA"/>
</dbReference>
<keyword evidence="1" id="KW-0812">Transmembrane</keyword>
<comment type="caution">
    <text evidence="2">The sequence shown here is derived from an EMBL/GenBank/DDBJ whole genome shotgun (WGS) entry which is preliminary data.</text>
</comment>
<evidence type="ECO:0000313" key="3">
    <source>
        <dbReference type="Proteomes" id="UP000177718"/>
    </source>
</evidence>
<reference evidence="2 3" key="1">
    <citation type="journal article" date="2016" name="Nat. Commun.">
        <title>Thousands of microbial genomes shed light on interconnected biogeochemical processes in an aquifer system.</title>
        <authorList>
            <person name="Anantharaman K."/>
            <person name="Brown C.T."/>
            <person name="Hug L.A."/>
            <person name="Sharon I."/>
            <person name="Castelle C.J."/>
            <person name="Probst A.J."/>
            <person name="Thomas B.C."/>
            <person name="Singh A."/>
            <person name="Wilkins M.J."/>
            <person name="Karaoz U."/>
            <person name="Brodie E.L."/>
            <person name="Williams K.H."/>
            <person name="Hubbard S.S."/>
            <person name="Banfield J.F."/>
        </authorList>
    </citation>
    <scope>NUCLEOTIDE SEQUENCE [LARGE SCALE GENOMIC DNA]</scope>
</reference>
<organism evidence="2 3">
    <name type="scientific">Candidatus Woykebacteria bacterium RIFCSPLOWO2_01_FULL_43_14</name>
    <dbReference type="NCBI Taxonomy" id="1802605"/>
    <lineage>
        <taxon>Bacteria</taxon>
        <taxon>Candidatus Woykeibacteriota</taxon>
    </lineage>
</organism>
<feature type="transmembrane region" description="Helical" evidence="1">
    <location>
        <begin position="12"/>
        <end position="35"/>
    </location>
</feature>
<dbReference type="Proteomes" id="UP000177718">
    <property type="component" value="Unassembled WGS sequence"/>
</dbReference>
<gene>
    <name evidence="2" type="ORF">A3A61_03715</name>
</gene>
<accession>A0A1G1WXZ5</accession>
<sequence length="128" mass="14253">MLPPNTYLWIPTGWGFGALVAIAIVAVVVAVIFGFDRQRARTELSAVRQSEAGLWTSVLSSSDDSLEIRETALRVLDALDSGETPESLRAKLALRAALRENTPEKRRFLLSHASQETWADRTIKDFLR</sequence>
<evidence type="ECO:0000313" key="2">
    <source>
        <dbReference type="EMBL" id="OGY32593.1"/>
    </source>
</evidence>
<keyword evidence="1" id="KW-1133">Transmembrane helix</keyword>
<dbReference type="AlphaFoldDB" id="A0A1G1WXZ5"/>
<keyword evidence="1" id="KW-0472">Membrane</keyword>
<protein>
    <submittedName>
        <fullName evidence="2">Uncharacterized protein</fullName>
    </submittedName>
</protein>
<evidence type="ECO:0000256" key="1">
    <source>
        <dbReference type="SAM" id="Phobius"/>
    </source>
</evidence>
<proteinExistence type="predicted"/>
<name>A0A1G1WXZ5_9BACT</name>